<dbReference type="Proteomes" id="UP000602653">
    <property type="component" value="Chromosome"/>
</dbReference>
<dbReference type="Pfam" id="PF11248">
    <property type="entry name" value="DUF3046"/>
    <property type="match status" value="1"/>
</dbReference>
<sequence length="78" mass="9005">MKHTEFWQCVERAFPPGLGHGLVNDLVIPELGSRTAQQALEDHMDPQIVWSALRRSMDLPERFDYLHKIHPRDVSLDG</sequence>
<evidence type="ECO:0000313" key="2">
    <source>
        <dbReference type="Proteomes" id="UP000602653"/>
    </source>
</evidence>
<dbReference type="InterPro" id="IPR021408">
    <property type="entry name" value="DUF3046"/>
</dbReference>
<accession>A0ABX7IIS8</accession>
<gene>
    <name evidence="1" type="ORF">JTE88_03185</name>
</gene>
<proteinExistence type="predicted"/>
<name>A0ABX7IIS8_9ACTO</name>
<organism evidence="1 2">
    <name type="scientific">Arcanobacterium phocisimile</name>
    <dbReference type="NCBI Taxonomy" id="1302235"/>
    <lineage>
        <taxon>Bacteria</taxon>
        <taxon>Bacillati</taxon>
        <taxon>Actinomycetota</taxon>
        <taxon>Actinomycetes</taxon>
        <taxon>Actinomycetales</taxon>
        <taxon>Actinomycetaceae</taxon>
        <taxon>Arcanobacterium</taxon>
    </lineage>
</organism>
<protein>
    <submittedName>
        <fullName evidence="1">DUF3046 domain-containing protein</fullName>
    </submittedName>
</protein>
<dbReference type="EMBL" id="CP070228">
    <property type="protein sequence ID" value="QRV02755.1"/>
    <property type="molecule type" value="Genomic_DNA"/>
</dbReference>
<reference evidence="1 2" key="1">
    <citation type="submission" date="2021-02" db="EMBL/GenBank/DDBJ databases">
        <title>Complete Genome Sequence of Arcanobacterium phocisimile strain DSM 26142T from a harbour seal.</title>
        <authorList>
            <person name="Borowiak M."/>
            <person name="Alssahen M."/>
            <person name="Malorny B."/>
            <person name="Laemmler C."/>
            <person name="Siebert U."/>
            <person name="Ploetz M."/>
            <person name="Abdulmawjood A."/>
        </authorList>
    </citation>
    <scope>NUCLEOTIDE SEQUENCE [LARGE SCALE GENOMIC DNA]</scope>
    <source>
        <strain evidence="1 2">DSM 26142</strain>
    </source>
</reference>
<evidence type="ECO:0000313" key="1">
    <source>
        <dbReference type="EMBL" id="QRV02755.1"/>
    </source>
</evidence>
<keyword evidence="2" id="KW-1185">Reference proteome</keyword>
<dbReference type="RefSeq" id="WP_204425342.1">
    <property type="nucleotide sequence ID" value="NZ_CP070228.1"/>
</dbReference>